<evidence type="ECO:0000313" key="2">
    <source>
        <dbReference type="EMBL" id="PHM52148.1"/>
    </source>
</evidence>
<proteinExistence type="predicted"/>
<sequence length="118" mass="13358">MELRFSTENAEKPECVLRGDDMQQMGFTPNSLFHIQQYHNGLMLTLAKPDDDPAALFRAVENDPKQGIDWVRDNGELYLAGDWLTETGLLDKPVQVAFGYGKIMLMTESDLPESCKTF</sequence>
<accession>A0A2G0PYV8</accession>
<name>A0A2G0PYV8_XENHO</name>
<dbReference type="Proteomes" id="UP000094600">
    <property type="component" value="Chromosome"/>
</dbReference>
<dbReference type="RefSeq" id="WP_069318296.1">
    <property type="nucleotide sequence ID" value="NZ_CAWNQJ010000002.1"/>
</dbReference>
<protein>
    <submittedName>
        <fullName evidence="2">Uncharacterized protein</fullName>
    </submittedName>
</protein>
<reference evidence="1 4" key="1">
    <citation type="submission" date="2016-06" db="EMBL/GenBank/DDBJ databases">
        <title>Bacterial characters and pathogenicity of Xenorhabdus hominickii from an entomopathogenic nematode, Steinernema monticolum.</title>
        <authorList>
            <person name="Park Y."/>
            <person name="Kim Y."/>
        </authorList>
    </citation>
    <scope>NUCLEOTIDE SEQUENCE [LARGE SCALE GENOMIC DNA]</scope>
    <source>
        <strain evidence="1 4">ANU1</strain>
    </source>
</reference>
<dbReference type="AlphaFoldDB" id="A0A2G0PYV8"/>
<evidence type="ECO:0000313" key="1">
    <source>
        <dbReference type="EMBL" id="AOM42681.1"/>
    </source>
</evidence>
<dbReference type="Proteomes" id="UP000225433">
    <property type="component" value="Unassembled WGS sequence"/>
</dbReference>
<reference evidence="2 5" key="2">
    <citation type="journal article" date="2017" name="Nat. Microbiol.">
        <title>Natural product diversity associated with the nematode symbionts Photorhabdus and Xenorhabdus.</title>
        <authorList>
            <person name="Tobias N.J."/>
            <person name="Wolff H."/>
            <person name="Djahanschiri B."/>
            <person name="Grundmann F."/>
            <person name="Kronenwerth M."/>
            <person name="Shi Y.M."/>
            <person name="Simonyi S."/>
            <person name="Grun P."/>
            <person name="Shapiro-Ilan D."/>
            <person name="Pidot S.J."/>
            <person name="Stinear T.P."/>
            <person name="Ebersberger I."/>
            <person name="Bode H.B."/>
        </authorList>
    </citation>
    <scope>NUCLEOTIDE SEQUENCE [LARGE SCALE GENOMIC DNA]</scope>
    <source>
        <strain evidence="2 5">DSM 17903</strain>
    </source>
</reference>
<organism evidence="2 5">
    <name type="scientific">Xenorhabdus hominickii</name>
    <dbReference type="NCBI Taxonomy" id="351679"/>
    <lineage>
        <taxon>Bacteria</taxon>
        <taxon>Pseudomonadati</taxon>
        <taxon>Pseudomonadota</taxon>
        <taxon>Gammaproteobacteria</taxon>
        <taxon>Enterobacterales</taxon>
        <taxon>Morganellaceae</taxon>
        <taxon>Xenorhabdus</taxon>
    </lineage>
</organism>
<dbReference type="EMBL" id="NJAI01000010">
    <property type="protein sequence ID" value="PHM52148.1"/>
    <property type="molecule type" value="Genomic_DNA"/>
</dbReference>
<dbReference type="EMBL" id="CP016176">
    <property type="protein sequence ID" value="AOM42681.1"/>
    <property type="molecule type" value="Genomic_DNA"/>
</dbReference>
<evidence type="ECO:0000313" key="5">
    <source>
        <dbReference type="Proteomes" id="UP000225433"/>
    </source>
</evidence>
<evidence type="ECO:0000313" key="3">
    <source>
        <dbReference type="EMBL" id="PHM52668.1"/>
    </source>
</evidence>
<keyword evidence="4" id="KW-1185">Reference proteome</keyword>
<evidence type="ECO:0000313" key="4">
    <source>
        <dbReference type="Proteomes" id="UP000094600"/>
    </source>
</evidence>
<dbReference type="KEGG" id="xho:A9255_20335"/>
<gene>
    <name evidence="1" type="ORF">A9255_20335</name>
    <name evidence="3" type="ORF">Xhom_04336</name>
    <name evidence="2" type="ORF">Xhom_04525</name>
</gene>
<dbReference type="STRING" id="351679.A9255_20335"/>
<dbReference type="EMBL" id="NJAI01000008">
    <property type="protein sequence ID" value="PHM52668.1"/>
    <property type="molecule type" value="Genomic_DNA"/>
</dbReference>
<dbReference type="OrthoDB" id="6481959at2"/>